<dbReference type="EMBL" id="AZLZ01002671">
    <property type="protein sequence ID" value="ETJ13835.1"/>
    <property type="molecule type" value="Genomic_DNA"/>
</dbReference>
<name>W1W9W4_ECOLX</name>
<comment type="caution">
    <text evidence="1">The sequence shown here is derived from an EMBL/GenBank/DDBJ whole genome shotgun (WGS) entry which is preliminary data.</text>
</comment>
<dbReference type="Proteomes" id="UP000018853">
    <property type="component" value="Unassembled WGS sequence"/>
</dbReference>
<accession>W1W9W4</accession>
<sequence length="83" mass="9508">KDNEPLANIHLQAIGYGFLTFVNACQEYDDNSLKLFASLLISRSYSSAYADLAGRVNINEYNNNYLTAQFEELHILFPRFNPE</sequence>
<reference evidence="1 2" key="1">
    <citation type="submission" date="2013-12" db="EMBL/GenBank/DDBJ databases">
        <title>A Varibaculum cambriense genome reconstructed from a premature infant gut community with otherwise low bacterial novelty that shifts toward anaerobic metabolism during the third week of life.</title>
        <authorList>
            <person name="Brown C.T."/>
            <person name="Sharon I."/>
            <person name="Thomas B.C."/>
            <person name="Castelle C.J."/>
            <person name="Morowitz M.J."/>
            <person name="Banfield J.F."/>
        </authorList>
    </citation>
    <scope>NUCLEOTIDE SEQUENCE [LARGE SCALE GENOMIC DNA]</scope>
    <source>
        <strain evidence="2">DORA_A_5_14_21</strain>
    </source>
</reference>
<organism evidence="1 2">
    <name type="scientific">Escherichia coli DORA_A_5_14_21</name>
    <dbReference type="NCBI Taxonomy" id="1403943"/>
    <lineage>
        <taxon>Bacteria</taxon>
        <taxon>Pseudomonadati</taxon>
        <taxon>Pseudomonadota</taxon>
        <taxon>Gammaproteobacteria</taxon>
        <taxon>Enterobacterales</taxon>
        <taxon>Enterobacteriaceae</taxon>
        <taxon>Escherichia</taxon>
    </lineage>
</organism>
<dbReference type="InterPro" id="IPR020404">
    <property type="entry name" value="DUF2713"/>
</dbReference>
<evidence type="ECO:0000313" key="2">
    <source>
        <dbReference type="Proteomes" id="UP000018853"/>
    </source>
</evidence>
<dbReference type="AlphaFoldDB" id="W1W9W4"/>
<protein>
    <submittedName>
        <fullName evidence="1">YjbM protein</fullName>
    </submittedName>
</protein>
<proteinExistence type="predicted"/>
<dbReference type="Pfam" id="PF10897">
    <property type="entry name" value="DUF2713"/>
    <property type="match status" value="1"/>
</dbReference>
<evidence type="ECO:0000313" key="1">
    <source>
        <dbReference type="EMBL" id="ETJ13835.1"/>
    </source>
</evidence>
<feature type="non-terminal residue" evidence="1">
    <location>
        <position position="1"/>
    </location>
</feature>
<gene>
    <name evidence="1" type="ORF">Q609_ECAC02671G0002</name>
</gene>